<dbReference type="GO" id="GO:0005634">
    <property type="term" value="C:nucleus"/>
    <property type="evidence" value="ECO:0007669"/>
    <property type="project" value="UniProtKB-SubCell"/>
</dbReference>
<dbReference type="CDD" id="cd12148">
    <property type="entry name" value="fungal_TF_MHR"/>
    <property type="match status" value="1"/>
</dbReference>
<dbReference type="OrthoDB" id="424974at2759"/>
<evidence type="ECO:0000256" key="2">
    <source>
        <dbReference type="ARBA" id="ARBA00022723"/>
    </source>
</evidence>
<dbReference type="HOGENOM" id="CLU_015161_0_0_1"/>
<dbReference type="GO" id="GO:0008270">
    <property type="term" value="F:zinc ion binding"/>
    <property type="evidence" value="ECO:0007669"/>
    <property type="project" value="InterPro"/>
</dbReference>
<dbReference type="InterPro" id="IPR001138">
    <property type="entry name" value="Zn2Cys6_DnaBD"/>
</dbReference>
<accession>A0A0D1VRA3</accession>
<gene>
    <name evidence="9" type="ORF">PV11_06195</name>
</gene>
<dbReference type="GO" id="GO:0003677">
    <property type="term" value="F:DNA binding"/>
    <property type="evidence" value="ECO:0007669"/>
    <property type="project" value="UniProtKB-KW"/>
</dbReference>
<dbReference type="PROSITE" id="PS00463">
    <property type="entry name" value="ZN2_CY6_FUNGAL_1"/>
    <property type="match status" value="1"/>
</dbReference>
<dbReference type="InterPro" id="IPR036864">
    <property type="entry name" value="Zn2-C6_fun-type_DNA-bd_sf"/>
</dbReference>
<feature type="domain" description="Zn(2)-C6 fungal-type" evidence="8">
    <location>
        <begin position="13"/>
        <end position="43"/>
    </location>
</feature>
<keyword evidence="3" id="KW-0805">Transcription regulation</keyword>
<dbReference type="Proteomes" id="UP000053599">
    <property type="component" value="Unassembled WGS sequence"/>
</dbReference>
<dbReference type="InterPro" id="IPR007219">
    <property type="entry name" value="XnlR_reg_dom"/>
</dbReference>
<dbReference type="CDD" id="cd00067">
    <property type="entry name" value="GAL4"/>
    <property type="match status" value="1"/>
</dbReference>
<dbReference type="GO" id="GO:0006351">
    <property type="term" value="P:DNA-templated transcription"/>
    <property type="evidence" value="ECO:0007669"/>
    <property type="project" value="InterPro"/>
</dbReference>
<keyword evidence="2" id="KW-0479">Metal-binding</keyword>
<dbReference type="InterPro" id="IPR050815">
    <property type="entry name" value="TF_fung"/>
</dbReference>
<evidence type="ECO:0000256" key="3">
    <source>
        <dbReference type="ARBA" id="ARBA00023015"/>
    </source>
</evidence>
<organism evidence="9 10">
    <name type="scientific">Exophiala sideris</name>
    <dbReference type="NCBI Taxonomy" id="1016849"/>
    <lineage>
        <taxon>Eukaryota</taxon>
        <taxon>Fungi</taxon>
        <taxon>Dikarya</taxon>
        <taxon>Ascomycota</taxon>
        <taxon>Pezizomycotina</taxon>
        <taxon>Eurotiomycetes</taxon>
        <taxon>Chaetothyriomycetidae</taxon>
        <taxon>Chaetothyriales</taxon>
        <taxon>Herpotrichiellaceae</taxon>
        <taxon>Exophiala</taxon>
    </lineage>
</organism>
<dbReference type="SUPFAM" id="SSF57701">
    <property type="entry name" value="Zn2/Cys6 DNA-binding domain"/>
    <property type="match status" value="1"/>
</dbReference>
<reference evidence="9 10" key="1">
    <citation type="submission" date="2015-01" db="EMBL/GenBank/DDBJ databases">
        <title>The Genome Sequence of Exophiala sideris CBS121828.</title>
        <authorList>
            <consortium name="The Broad Institute Genomics Platform"/>
            <person name="Cuomo C."/>
            <person name="de Hoog S."/>
            <person name="Gorbushina A."/>
            <person name="Stielow B."/>
            <person name="Teixiera M."/>
            <person name="Abouelleil A."/>
            <person name="Chapman S.B."/>
            <person name="Priest M."/>
            <person name="Young S.K."/>
            <person name="Wortman J."/>
            <person name="Nusbaum C."/>
            <person name="Birren B."/>
        </authorList>
    </citation>
    <scope>NUCLEOTIDE SEQUENCE [LARGE SCALE GENOMIC DNA]</scope>
    <source>
        <strain evidence="9 10">CBS 121828</strain>
    </source>
</reference>
<proteinExistence type="predicted"/>
<dbReference type="Pfam" id="PF00172">
    <property type="entry name" value="Zn_clus"/>
    <property type="match status" value="1"/>
</dbReference>
<evidence type="ECO:0000259" key="8">
    <source>
        <dbReference type="PROSITE" id="PS50048"/>
    </source>
</evidence>
<protein>
    <recommendedName>
        <fullName evidence="8">Zn(2)-C6 fungal-type domain-containing protein</fullName>
    </recommendedName>
</protein>
<dbReference type="AlphaFoldDB" id="A0A0D1VRA3"/>
<name>A0A0D1VRA3_9EURO</name>
<dbReference type="Pfam" id="PF04082">
    <property type="entry name" value="Fungal_trans"/>
    <property type="match status" value="1"/>
</dbReference>
<dbReference type="PANTHER" id="PTHR47338">
    <property type="entry name" value="ZN(II)2CYS6 TRANSCRIPTION FACTOR (EUROFUNG)-RELATED"/>
    <property type="match status" value="1"/>
</dbReference>
<evidence type="ECO:0000256" key="4">
    <source>
        <dbReference type="ARBA" id="ARBA00023125"/>
    </source>
</evidence>
<dbReference type="SMART" id="SM00066">
    <property type="entry name" value="GAL4"/>
    <property type="match status" value="1"/>
</dbReference>
<feature type="compositionally biased region" description="Polar residues" evidence="7">
    <location>
        <begin position="106"/>
        <end position="122"/>
    </location>
</feature>
<dbReference type="PANTHER" id="PTHR47338:SF4">
    <property type="entry name" value="ZN(II)2CYS6 TRANSCRIPTION FACTOR (EUROFUNG)"/>
    <property type="match status" value="1"/>
</dbReference>
<sequence length="698" mass="78668">MNDQREAKRARQACVPCRRKKTRCSGEKPVCAFCARLKQECRWDESSMCDHSHVMPHAVNDTNLAARVALLESKLSLLNGDPAESSFPTDHHADTSSRKRRTSTRNHPSVSDGSPNSQIGSESSRKPAQLPPDDMIRSVLQTYFIHCHNQPYTYFRPEYFYWKFNRGELPDYLLMAMLALAARFSSEPFFVRKHPEATQTYSRTAWNEIFENSFSEDFNLNIHAVQATNMLAIVDFTDGRSKLGWQKVGLAVRFAQSLQLGADLDADYTAEEREERFLTFWSTYILDRLVSCSSHRAPTISDSDIALHLPSDTPLPDNTGSPSIPGLRSLSDVLSNATDNKLDYFAQTVLMASALGRVQRHILQHRGSTDLFPPWDSRSDFANINSMLLNFEAQSDITRLSFSTAIAECVSADGTRDHPAAGHLIFSNMLYHMNQCLLHHPFLLRKRLESCKARVSLTFLGEALRRGLEHANHLTLVLRTAQKQGFTVGSFFSYAMMVAGTIHKLFTYHDNEWTRHTAQQLYQQSVDFFNGGKATWNHFVPISTSLKTFEPEPASARDLVTPNTVDNYMPNSTLDVLWKLLDYGWLSDAARPSMQRELAEPSASLPTQDQGSWKLAGPATLLEESRAANGASDIEDRSFDLLEYFDPDKPLMAHAQVSTDFMDLPDALGDPWPQLLGPGDFFSPDLQIPPPWSEQVDN</sequence>
<evidence type="ECO:0000256" key="6">
    <source>
        <dbReference type="ARBA" id="ARBA00023242"/>
    </source>
</evidence>
<evidence type="ECO:0000256" key="1">
    <source>
        <dbReference type="ARBA" id="ARBA00004123"/>
    </source>
</evidence>
<dbReference type="SMART" id="SM00906">
    <property type="entry name" value="Fungal_trans"/>
    <property type="match status" value="1"/>
</dbReference>
<evidence type="ECO:0000256" key="7">
    <source>
        <dbReference type="SAM" id="MobiDB-lite"/>
    </source>
</evidence>
<feature type="region of interest" description="Disordered" evidence="7">
    <location>
        <begin position="675"/>
        <end position="698"/>
    </location>
</feature>
<dbReference type="PROSITE" id="PS50048">
    <property type="entry name" value="ZN2_CY6_FUNGAL_2"/>
    <property type="match status" value="1"/>
</dbReference>
<comment type="subcellular location">
    <subcellularLocation>
        <location evidence="1">Nucleus</location>
    </subcellularLocation>
</comment>
<dbReference type="EMBL" id="KN846953">
    <property type="protein sequence ID" value="KIV78550.1"/>
    <property type="molecule type" value="Genomic_DNA"/>
</dbReference>
<evidence type="ECO:0000313" key="9">
    <source>
        <dbReference type="EMBL" id="KIV78550.1"/>
    </source>
</evidence>
<keyword evidence="5" id="KW-0804">Transcription</keyword>
<dbReference type="GO" id="GO:0000981">
    <property type="term" value="F:DNA-binding transcription factor activity, RNA polymerase II-specific"/>
    <property type="evidence" value="ECO:0007669"/>
    <property type="project" value="InterPro"/>
</dbReference>
<dbReference type="STRING" id="1016849.A0A0D1VRA3"/>
<feature type="region of interest" description="Disordered" evidence="7">
    <location>
        <begin position="81"/>
        <end position="132"/>
    </location>
</feature>
<dbReference type="Gene3D" id="4.10.240.10">
    <property type="entry name" value="Zn(2)-C6 fungal-type DNA-binding domain"/>
    <property type="match status" value="1"/>
</dbReference>
<keyword evidence="4" id="KW-0238">DNA-binding</keyword>
<evidence type="ECO:0000313" key="10">
    <source>
        <dbReference type="Proteomes" id="UP000053599"/>
    </source>
</evidence>
<keyword evidence="6" id="KW-0539">Nucleus</keyword>
<evidence type="ECO:0000256" key="5">
    <source>
        <dbReference type="ARBA" id="ARBA00023163"/>
    </source>
</evidence>